<evidence type="ECO:0000313" key="4">
    <source>
        <dbReference type="Proteomes" id="UP000245771"/>
    </source>
</evidence>
<keyword evidence="1" id="KW-0812">Transmembrane</keyword>
<dbReference type="STRING" id="1280837.A0A316V1N8"/>
<dbReference type="Pfam" id="PF00561">
    <property type="entry name" value="Abhydrolase_1"/>
    <property type="match status" value="1"/>
</dbReference>
<keyword evidence="1" id="KW-1133">Transmembrane helix</keyword>
<feature type="domain" description="AB hydrolase-1" evidence="2">
    <location>
        <begin position="105"/>
        <end position="213"/>
    </location>
</feature>
<organism evidence="3 4">
    <name type="scientific">Meira miltonrushii</name>
    <dbReference type="NCBI Taxonomy" id="1280837"/>
    <lineage>
        <taxon>Eukaryota</taxon>
        <taxon>Fungi</taxon>
        <taxon>Dikarya</taxon>
        <taxon>Basidiomycota</taxon>
        <taxon>Ustilaginomycotina</taxon>
        <taxon>Exobasidiomycetes</taxon>
        <taxon>Exobasidiales</taxon>
        <taxon>Brachybasidiaceae</taxon>
        <taxon>Meira</taxon>
    </lineage>
</organism>
<dbReference type="PANTHER" id="PTHR12277:SF81">
    <property type="entry name" value="PROTEIN ABHD13"/>
    <property type="match status" value="1"/>
</dbReference>
<keyword evidence="3" id="KW-0378">Hydrolase</keyword>
<accession>A0A316V1N8</accession>
<dbReference type="Gene3D" id="3.40.50.1820">
    <property type="entry name" value="alpha/beta hydrolase"/>
    <property type="match status" value="1"/>
</dbReference>
<dbReference type="EMBL" id="KZ819608">
    <property type="protein sequence ID" value="PWN31456.1"/>
    <property type="molecule type" value="Genomic_DNA"/>
</dbReference>
<feature type="non-terminal residue" evidence="3">
    <location>
        <position position="309"/>
    </location>
</feature>
<gene>
    <name evidence="3" type="ORF">FA14DRAFT_108080</name>
</gene>
<keyword evidence="4" id="KW-1185">Reference proteome</keyword>
<name>A0A316V1N8_9BASI</name>
<dbReference type="GO" id="GO:0008474">
    <property type="term" value="F:palmitoyl-(protein) hydrolase activity"/>
    <property type="evidence" value="ECO:0007669"/>
    <property type="project" value="TreeGrafter"/>
</dbReference>
<reference evidence="3 4" key="1">
    <citation type="journal article" date="2018" name="Mol. Biol. Evol.">
        <title>Broad Genomic Sampling Reveals a Smut Pathogenic Ancestry of the Fungal Clade Ustilaginomycotina.</title>
        <authorList>
            <person name="Kijpornyongpan T."/>
            <person name="Mondo S.J."/>
            <person name="Barry K."/>
            <person name="Sandor L."/>
            <person name="Lee J."/>
            <person name="Lipzen A."/>
            <person name="Pangilinan J."/>
            <person name="LaButti K."/>
            <person name="Hainaut M."/>
            <person name="Henrissat B."/>
            <person name="Grigoriev I.V."/>
            <person name="Spatafora J.W."/>
            <person name="Aime M.C."/>
        </authorList>
    </citation>
    <scope>NUCLEOTIDE SEQUENCE [LARGE SCALE GENOMIC DNA]</scope>
    <source>
        <strain evidence="3 4">MCA 3882</strain>
    </source>
</reference>
<sequence length="309" mass="34259">MGYMPSLYGATKAVLGIFALGVASTAMLLYRYQRSLVYPSNFPAGSRTEVLTPDQFGIDDFEVIGLQTPDGEKLHAFLLQQRQISTKEKERGVSDDPNEVMARRPTVLFLHANAGNMGHRLPLAAVFYKRFGCNVLMISYRGYGLSTGEPSEVGIRIDAQTALEYIRKHPILKDTFVIAYGQSIGGAVAIDLASRNPTNIGALILENTFLSIPELIPHVLPPIKPFTFLCREYWPSGVSIKKIGKQTPILFLSGRKDELVPPSHMDTLYARCQSNLKVWKQLDDGTHNDTCVKPGYFEAIGLFLATYVI</sequence>
<keyword evidence="1" id="KW-0472">Membrane</keyword>
<dbReference type="InParanoid" id="A0A316V1N8"/>
<dbReference type="GO" id="GO:0016020">
    <property type="term" value="C:membrane"/>
    <property type="evidence" value="ECO:0007669"/>
    <property type="project" value="TreeGrafter"/>
</dbReference>
<evidence type="ECO:0000256" key="1">
    <source>
        <dbReference type="SAM" id="Phobius"/>
    </source>
</evidence>
<dbReference type="InterPro" id="IPR029058">
    <property type="entry name" value="AB_hydrolase_fold"/>
</dbReference>
<dbReference type="InterPro" id="IPR000073">
    <property type="entry name" value="AB_hydrolase_1"/>
</dbReference>
<evidence type="ECO:0000259" key="2">
    <source>
        <dbReference type="Pfam" id="PF00561"/>
    </source>
</evidence>
<dbReference type="OrthoDB" id="10249433at2759"/>
<dbReference type="PANTHER" id="PTHR12277">
    <property type="entry name" value="ALPHA/BETA HYDROLASE DOMAIN-CONTAINING PROTEIN"/>
    <property type="match status" value="1"/>
</dbReference>
<dbReference type="FunCoup" id="A0A316V1N8">
    <property type="interactions" value="140"/>
</dbReference>
<protein>
    <submittedName>
        <fullName evidence="3">Alpha/beta-hydrolase</fullName>
    </submittedName>
</protein>
<dbReference type="Proteomes" id="UP000245771">
    <property type="component" value="Unassembled WGS sequence"/>
</dbReference>
<dbReference type="RefSeq" id="XP_025351758.1">
    <property type="nucleotide sequence ID" value="XM_025495828.1"/>
</dbReference>
<proteinExistence type="predicted"/>
<dbReference type="SUPFAM" id="SSF53474">
    <property type="entry name" value="alpha/beta-Hydrolases"/>
    <property type="match status" value="1"/>
</dbReference>
<dbReference type="GeneID" id="37017609"/>
<dbReference type="AlphaFoldDB" id="A0A316V1N8"/>
<evidence type="ECO:0000313" key="3">
    <source>
        <dbReference type="EMBL" id="PWN31456.1"/>
    </source>
</evidence>
<feature type="transmembrane region" description="Helical" evidence="1">
    <location>
        <begin position="6"/>
        <end position="30"/>
    </location>
</feature>